<protein>
    <recommendedName>
        <fullName evidence="13">ATP synthase subunit b</fullName>
    </recommendedName>
    <alternativeName>
        <fullName evidence="13">ATP synthase F(0) sector subunit b</fullName>
    </alternativeName>
    <alternativeName>
        <fullName evidence="13">ATPase subunit I</fullName>
    </alternativeName>
    <alternativeName>
        <fullName evidence="13">F-type ATPase subunit b</fullName>
        <shortName evidence="13">F-ATPase subunit b</shortName>
    </alternativeName>
</protein>
<evidence type="ECO:0000256" key="2">
    <source>
        <dbReference type="ARBA" id="ARBA00022448"/>
    </source>
</evidence>
<dbReference type="OrthoDB" id="5373033at2"/>
<comment type="similarity">
    <text evidence="1 13 14">Belongs to the ATPase B chain family.</text>
</comment>
<keyword evidence="6 13" id="KW-1133">Transmembrane helix</keyword>
<evidence type="ECO:0000256" key="12">
    <source>
        <dbReference type="ARBA" id="ARBA00037847"/>
    </source>
</evidence>
<feature type="coiled-coil region" evidence="15">
    <location>
        <begin position="65"/>
        <end position="99"/>
    </location>
</feature>
<keyword evidence="18" id="KW-1185">Reference proteome</keyword>
<comment type="subcellular location">
    <subcellularLocation>
        <location evidence="13">Cell membrane</location>
        <topology evidence="13">Single-pass membrane protein</topology>
    </subcellularLocation>
    <subcellularLocation>
        <location evidence="12">Endomembrane system</location>
        <topology evidence="12">Single-pass membrane protein</topology>
    </subcellularLocation>
</comment>
<dbReference type="STRING" id="709032.Sulku_0755"/>
<evidence type="ECO:0000256" key="15">
    <source>
        <dbReference type="SAM" id="Coils"/>
    </source>
</evidence>
<gene>
    <name evidence="13" type="primary">atpF</name>
    <name evidence="17" type="ordered locus">Sulku_0755</name>
</gene>
<keyword evidence="15" id="KW-0175">Coiled coil</keyword>
<dbReference type="CDD" id="cd06503">
    <property type="entry name" value="ATP-synt_Fo_b"/>
    <property type="match status" value="1"/>
</dbReference>
<name>E4U1I5_SULKY</name>
<comment type="function">
    <text evidence="11">Component of the F(0) channel, it forms part of the peripheral stalk, linking F(1) to F(0). The b'-subunit is a diverged and duplicated form of b found in plants and photosynthetic bacteria.</text>
</comment>
<dbReference type="GO" id="GO:0045259">
    <property type="term" value="C:proton-transporting ATP synthase complex"/>
    <property type="evidence" value="ECO:0007669"/>
    <property type="project" value="UniProtKB-KW"/>
</dbReference>
<keyword evidence="4 13" id="KW-0812">Transmembrane</keyword>
<dbReference type="EMBL" id="CP002355">
    <property type="protein sequence ID" value="ADR33421.1"/>
    <property type="molecule type" value="Genomic_DNA"/>
</dbReference>
<dbReference type="NCBIfam" id="NF006292">
    <property type="entry name" value="PRK08475.1"/>
    <property type="match status" value="1"/>
</dbReference>
<dbReference type="Pfam" id="PF00430">
    <property type="entry name" value="ATP-synt_B"/>
    <property type="match status" value="1"/>
</dbReference>
<dbReference type="GO" id="GO:0012505">
    <property type="term" value="C:endomembrane system"/>
    <property type="evidence" value="ECO:0007669"/>
    <property type="project" value="UniProtKB-SubCell"/>
</dbReference>
<evidence type="ECO:0000313" key="18">
    <source>
        <dbReference type="Proteomes" id="UP000008721"/>
    </source>
</evidence>
<evidence type="ECO:0000313" key="17">
    <source>
        <dbReference type="EMBL" id="ADR33421.1"/>
    </source>
</evidence>
<evidence type="ECO:0000256" key="7">
    <source>
        <dbReference type="ARBA" id="ARBA00023065"/>
    </source>
</evidence>
<keyword evidence="8 13" id="KW-0472">Membrane</keyword>
<keyword evidence="7 13" id="KW-0406">Ion transport</keyword>
<feature type="signal peptide" evidence="16">
    <location>
        <begin position="1"/>
        <end position="21"/>
    </location>
</feature>
<evidence type="ECO:0000256" key="14">
    <source>
        <dbReference type="RuleBase" id="RU003848"/>
    </source>
</evidence>
<dbReference type="GO" id="GO:0046961">
    <property type="term" value="F:proton-transporting ATPase activity, rotational mechanism"/>
    <property type="evidence" value="ECO:0007669"/>
    <property type="project" value="TreeGrafter"/>
</dbReference>
<keyword evidence="2 13" id="KW-0813">Transport</keyword>
<organism evidence="17 18">
    <name type="scientific">Sulfuricurvum kujiense (strain ATCC BAA-921 / DSM 16994 / JCM 11577 / YK-1)</name>
    <dbReference type="NCBI Taxonomy" id="709032"/>
    <lineage>
        <taxon>Bacteria</taxon>
        <taxon>Pseudomonadati</taxon>
        <taxon>Campylobacterota</taxon>
        <taxon>Epsilonproteobacteria</taxon>
        <taxon>Campylobacterales</taxon>
        <taxon>Sulfurimonadaceae</taxon>
        <taxon>Sulfuricurvum</taxon>
    </lineage>
</organism>
<comment type="function">
    <text evidence="10 13">F(1)F(0) ATP synthase produces ATP from ADP in the presence of a proton or sodium gradient. F-type ATPases consist of two structural domains, F(1) containing the extramembraneous catalytic core and F(0) containing the membrane proton channel, linked together by a central stalk and a peripheral stalk. During catalysis, ATP synthesis in the catalytic domain of F(1) is coupled via a rotary mechanism of the central stalk subunits to proton translocation.</text>
</comment>
<dbReference type="InterPro" id="IPR002146">
    <property type="entry name" value="ATP_synth_b/b'su_bac/chlpt"/>
</dbReference>
<evidence type="ECO:0000256" key="16">
    <source>
        <dbReference type="SAM" id="SignalP"/>
    </source>
</evidence>
<accession>E4U1I5</accession>
<proteinExistence type="inferred from homology"/>
<evidence type="ECO:0000256" key="1">
    <source>
        <dbReference type="ARBA" id="ARBA00005513"/>
    </source>
</evidence>
<dbReference type="PANTHER" id="PTHR33445">
    <property type="entry name" value="ATP SYNTHASE SUBUNIT B', CHLOROPLASTIC"/>
    <property type="match status" value="1"/>
</dbReference>
<dbReference type="KEGG" id="sku:Sulku_0755"/>
<comment type="subunit">
    <text evidence="13">F-type ATPases have 2 components, F(1) - the catalytic core - and F(0) - the membrane proton channel. F(1) has five subunits: alpha(3), beta(3), gamma(1), delta(1), epsilon(1). F(0) has three main subunits: a(1), b(2) and c(10-14). The alpha and beta chains form an alternating ring which encloses part of the gamma chain. F(1) is attached to F(0) by a central stalk formed by the gamma and epsilon chains, while a peripheral stalk is formed by the delta and b chains.</text>
</comment>
<evidence type="ECO:0000256" key="5">
    <source>
        <dbReference type="ARBA" id="ARBA00022781"/>
    </source>
</evidence>
<dbReference type="HOGENOM" id="CLU_129781_0_0_7"/>
<dbReference type="PANTHER" id="PTHR33445:SF1">
    <property type="entry name" value="ATP SYNTHASE SUBUNIT B"/>
    <property type="match status" value="1"/>
</dbReference>
<keyword evidence="3 13" id="KW-0138">CF(0)</keyword>
<dbReference type="GO" id="GO:0046933">
    <property type="term" value="F:proton-transporting ATP synthase activity, rotational mechanism"/>
    <property type="evidence" value="ECO:0007669"/>
    <property type="project" value="UniProtKB-UniRule"/>
</dbReference>
<evidence type="ECO:0000256" key="10">
    <source>
        <dbReference type="ARBA" id="ARBA00025198"/>
    </source>
</evidence>
<evidence type="ECO:0000256" key="8">
    <source>
        <dbReference type="ARBA" id="ARBA00023136"/>
    </source>
</evidence>
<keyword evidence="9 13" id="KW-0066">ATP synthesis</keyword>
<dbReference type="GO" id="GO:0005886">
    <property type="term" value="C:plasma membrane"/>
    <property type="evidence" value="ECO:0007669"/>
    <property type="project" value="UniProtKB-SubCell"/>
</dbReference>
<dbReference type="Proteomes" id="UP000008721">
    <property type="component" value="Chromosome"/>
</dbReference>
<feature type="chain" id="PRO_5005673820" description="ATP synthase subunit b" evidence="16">
    <location>
        <begin position="22"/>
        <end position="171"/>
    </location>
</feature>
<keyword evidence="5 13" id="KW-0375">Hydrogen ion transport</keyword>
<evidence type="ECO:0000256" key="6">
    <source>
        <dbReference type="ARBA" id="ARBA00022989"/>
    </source>
</evidence>
<keyword evidence="16" id="KW-0732">Signal</keyword>
<dbReference type="AlphaFoldDB" id="E4U1I5"/>
<evidence type="ECO:0000256" key="3">
    <source>
        <dbReference type="ARBA" id="ARBA00022547"/>
    </source>
</evidence>
<sequence>MGKIIVTVLLLSAYLFGSDAAAEGSTDIVQRTVNFLIFAGILIYLLAEPIKNYFSGRSTGIADELDKVQERLRESKRLKEAAEHKVEEAERFAAELAESSKKENKILSDKILAQCEQELEIIGKQNGALMELDKRKMVREVVDELMTDVMSRSNEALGKEAMTEILKKKVA</sequence>
<evidence type="ECO:0000256" key="4">
    <source>
        <dbReference type="ARBA" id="ARBA00022692"/>
    </source>
</evidence>
<evidence type="ECO:0000256" key="11">
    <source>
        <dbReference type="ARBA" id="ARBA00025614"/>
    </source>
</evidence>
<evidence type="ECO:0000256" key="9">
    <source>
        <dbReference type="ARBA" id="ARBA00023310"/>
    </source>
</evidence>
<dbReference type="InterPro" id="IPR050059">
    <property type="entry name" value="ATP_synthase_B_chain"/>
</dbReference>
<dbReference type="eggNOG" id="COG0711">
    <property type="taxonomic scope" value="Bacteria"/>
</dbReference>
<reference evidence="17 18" key="1">
    <citation type="journal article" date="2012" name="Stand. Genomic Sci.">
        <title>Complete genome sequence of the sulfur compounds oxidizing chemolithoautotroph Sulfuricurvum kujiense type strain (YK-1(T)).</title>
        <authorList>
            <person name="Han C."/>
            <person name="Kotsyurbenko O."/>
            <person name="Chertkov O."/>
            <person name="Held B."/>
            <person name="Lapidus A."/>
            <person name="Nolan M."/>
            <person name="Lucas S."/>
            <person name="Hammon N."/>
            <person name="Deshpande S."/>
            <person name="Cheng J.F."/>
            <person name="Tapia R."/>
            <person name="Goodwin L.A."/>
            <person name="Pitluck S."/>
            <person name="Liolios K."/>
            <person name="Pagani I."/>
            <person name="Ivanova N."/>
            <person name="Mavromatis K."/>
            <person name="Mikhailova N."/>
            <person name="Pati A."/>
            <person name="Chen A."/>
            <person name="Palaniappan K."/>
            <person name="Land M."/>
            <person name="Hauser L."/>
            <person name="Chang Y.J."/>
            <person name="Jeffries C.D."/>
            <person name="Brambilla E.M."/>
            <person name="Rohde M."/>
            <person name="Spring S."/>
            <person name="Sikorski J."/>
            <person name="Goker M."/>
            <person name="Woyke T."/>
            <person name="Bristow J."/>
            <person name="Eisen J.A."/>
            <person name="Markowitz V."/>
            <person name="Hugenholtz P."/>
            <person name="Kyrpides N.C."/>
            <person name="Klenk H.P."/>
            <person name="Detter J.C."/>
        </authorList>
    </citation>
    <scope>NUCLEOTIDE SEQUENCE [LARGE SCALE GENOMIC DNA]</scope>
    <source>
        <strain evidence="18">ATCC BAA-921 / DSM 16994 / JCM 11577 / YK-1</strain>
    </source>
</reference>
<evidence type="ECO:0000256" key="13">
    <source>
        <dbReference type="HAMAP-Rule" id="MF_01398"/>
    </source>
</evidence>
<dbReference type="HAMAP" id="MF_01398">
    <property type="entry name" value="ATP_synth_b_bprime"/>
    <property type="match status" value="1"/>
</dbReference>
<keyword evidence="13" id="KW-1003">Cell membrane</keyword>
<dbReference type="RefSeq" id="WP_013459618.1">
    <property type="nucleotide sequence ID" value="NC_014762.1"/>
</dbReference>